<evidence type="ECO:0000256" key="3">
    <source>
        <dbReference type="ARBA" id="ARBA00044493"/>
    </source>
</evidence>
<dbReference type="Pfam" id="PF13812">
    <property type="entry name" value="PPR_3"/>
    <property type="match status" value="1"/>
</dbReference>
<evidence type="ECO:0000256" key="2">
    <source>
        <dbReference type="ARBA" id="ARBA00022737"/>
    </source>
</evidence>
<dbReference type="OrthoDB" id="185373at2759"/>
<keyword evidence="2" id="KW-0677">Repeat</keyword>
<evidence type="ECO:0000256" key="5">
    <source>
        <dbReference type="PROSITE-ProRule" id="PRU00708"/>
    </source>
</evidence>
<comment type="subunit">
    <text evidence="4">Binds to mitochondrial small subunit 15S rRNA.</text>
</comment>
<dbReference type="Gene3D" id="1.25.40.10">
    <property type="entry name" value="Tetratricopeptide repeat domain"/>
    <property type="match status" value="3"/>
</dbReference>
<dbReference type="InterPro" id="IPR002885">
    <property type="entry name" value="PPR_rpt"/>
</dbReference>
<gene>
    <name evidence="7" type="ORF">LPJ53_002612</name>
</gene>
<reference evidence="7" key="1">
    <citation type="submission" date="2022-07" db="EMBL/GenBank/DDBJ databases">
        <title>Phylogenomic reconstructions and comparative analyses of Kickxellomycotina fungi.</title>
        <authorList>
            <person name="Reynolds N.K."/>
            <person name="Stajich J.E."/>
            <person name="Barry K."/>
            <person name="Grigoriev I.V."/>
            <person name="Crous P."/>
            <person name="Smith M.E."/>
        </authorList>
    </citation>
    <scope>NUCLEOTIDE SEQUENCE</scope>
    <source>
        <strain evidence="7">NBRC 32514</strain>
    </source>
</reference>
<comment type="caution">
    <text evidence="7">The sequence shown here is derived from an EMBL/GenBank/DDBJ whole genome shotgun (WGS) entry which is preliminary data.</text>
</comment>
<protein>
    <recommendedName>
        <fullName evidence="9">Pentacotripeptide-repeat region of PRORP domain-containing protein</fullName>
    </recommendedName>
</protein>
<evidence type="ECO:0000256" key="1">
    <source>
        <dbReference type="ARBA" id="ARBA00006192"/>
    </source>
</evidence>
<evidence type="ECO:0000256" key="6">
    <source>
        <dbReference type="SAM" id="MobiDB-lite"/>
    </source>
</evidence>
<proteinExistence type="inferred from homology"/>
<feature type="region of interest" description="Disordered" evidence="6">
    <location>
        <begin position="115"/>
        <end position="146"/>
    </location>
</feature>
<feature type="region of interest" description="Disordered" evidence="6">
    <location>
        <begin position="1"/>
        <end position="22"/>
    </location>
</feature>
<organism evidence="7 8">
    <name type="scientific">Coemansia erecta</name>
    <dbReference type="NCBI Taxonomy" id="147472"/>
    <lineage>
        <taxon>Eukaryota</taxon>
        <taxon>Fungi</taxon>
        <taxon>Fungi incertae sedis</taxon>
        <taxon>Zoopagomycota</taxon>
        <taxon>Kickxellomycotina</taxon>
        <taxon>Kickxellomycetes</taxon>
        <taxon>Kickxellales</taxon>
        <taxon>Kickxellaceae</taxon>
        <taxon>Coemansia</taxon>
    </lineage>
</organism>
<comment type="function">
    <text evidence="3">Regulates mitochondrial small subunit maturation by controlling 15S rRNA 5'-end processing. Localizes to the 5' precursor of the 15S rRNA in a position that is subsequently occupied by mS47 in the mature yeast mtSSU. Uses structure and sequence-specific RNA recognition, binding to a single-stranded region of the precursor and specifically recognizing bases -6 to -1. The exchange of Ccm1 for mS47 is coupled to the irreversible removal of precursor rRNA that is accompanied by conformational changes of the mitoribosomal proteins uS5m and mS26. These conformational changes signal completion of 5'-end rRNA processing through protection of the mature 5'-end of the 15S rRNA and stabilization of mS47. The removal of the 5' precursor together with the dissociation of Ccm1 may be catalyzed by the 5'-3' exoribonuclease Pet127. Involved in the specific removal of group I introns in mitochondrial encoded transcripts.</text>
</comment>
<evidence type="ECO:0008006" key="9">
    <source>
        <dbReference type="Google" id="ProtNLM"/>
    </source>
</evidence>
<dbReference type="InterPro" id="IPR011990">
    <property type="entry name" value="TPR-like_helical_dom_sf"/>
</dbReference>
<feature type="repeat" description="PPR" evidence="5">
    <location>
        <begin position="741"/>
        <end position="775"/>
    </location>
</feature>
<name>A0A9W8CRP8_9FUNG</name>
<sequence length="1326" mass="149543">MQLLMSRLSTDKTTSNDDPENQTSNLILELIGDYDAIGYKPGTAEYASLVQALSHEVGREKDALQLLDDIVNSSEIGPFVRVSRRRSSKSIPIHQRILTDAEIERIDKSLLEADRQQHQTQQHYKDDKDDSISAADISDLSDSRDPDRVQQLVLERRRQRQQQQQLKSNQRGNALLVSRLLYHAAMNGFAQIYHVRGVVDVLGRMLETATCVPFRIARHMMPNNDTWDIVGKVLVRQRDRPTFVKIWIEFMSRGARPPASLSRSLVQMLVRQSCLEQAVWVMRISRCLPDVGDRLPMSSHAEDRVPWDLKVQTMYVASALDAATSLDSTLMTREDAMIQGKAAAQLPLLAPPDADMYSYLIGGAVRAKNTKLAEHLFGELVDAGAAPDGATYGHLAAMYANKGQIERVFIIARDMMVRRYQLLARESVQQGRSMTPAALDALKLKIHRHALRLQADIECIAPLLQLYVQGNREKEALLLLRSWNRIYQQHVPAEKLALALLRVYKSPEDSASVDGLLPRLVRKLEEDQPHHGQERGHGQGGEQAALTMQPAAGADAARLLGMYMETIKTHIRAHNLPGIISALREIEGHGLQPSHAIWDMAMRGFLREQALDLFDTTHAYLRNTLSMPLSLPLYSMWMRSLRNHGDVAGVQSAFDELLELGQIPTQQHYLYLVQTYAYNGWIERAMSIIDGLRRPQSQLRPGLNLNIAAIEAQVACGNLDRAEAELRYLLDTTPLPKSSIPARPFNYLIIGYLYSGNGRSAMSVYEKMLRLGVKPDTYTFAILMHSYSLAKDLDNCMRVFNEMIRIGVSPDLVVYTILISTFGAARKAGSAELVFNQVAQEQDMSRSQMGSSNPNSPFASAPGAAIAEDALDIYAEDPGRENWSALLSTASNTSAGSGSLPEQMRVQSFFNLDPIIYIAMLKVYQRVQRPMKALATWDRLIKNFPVVQWNSREGGVMSKTLHFTAQFHLPAWTLLLQTVRHSIGVPRVLTRSYLMMNYFVAPIYPPVMSDVLLKRRGIKEYIRGFDGKGSEDTAIRAFSRNMVMRAQLVDVVEAELDENIAVDHKFCVRQRHLQPRPVFYPEEAFSDYDYWAPHGASLSQDMPISAPDDGAASSKQPTSDPDTELFDSDGQFITSTAQEIAANVSQRWYDLEKSGFKFNNIHVAIYLPCMLLGRQYAELARFLSVVQPQSSEIDESSPENVNYRYCNIAIPPYVTAMLVRQIKVLRRQLLVDRDKRIILDALLSRDSSLHQEYRKSTRGKSVDAKRSEDVMQVMRERQSIHAERELAWSDEIAMIKKVALVWLSHASGAEEARFIRRAIEDVDRLL</sequence>
<evidence type="ECO:0000313" key="7">
    <source>
        <dbReference type="EMBL" id="KAJ1723039.1"/>
    </source>
</evidence>
<feature type="region of interest" description="Disordered" evidence="6">
    <location>
        <begin position="1102"/>
        <end position="1128"/>
    </location>
</feature>
<feature type="repeat" description="PPR" evidence="5">
    <location>
        <begin position="776"/>
        <end position="810"/>
    </location>
</feature>
<accession>A0A9W8CRP8</accession>
<feature type="repeat" description="PPR" evidence="5">
    <location>
        <begin position="353"/>
        <end position="387"/>
    </location>
</feature>
<dbReference type="PANTHER" id="PTHR47447:SF17">
    <property type="entry name" value="OS12G0638900 PROTEIN"/>
    <property type="match status" value="1"/>
</dbReference>
<evidence type="ECO:0000313" key="8">
    <source>
        <dbReference type="Proteomes" id="UP001149813"/>
    </source>
</evidence>
<dbReference type="PROSITE" id="PS51375">
    <property type="entry name" value="PPR"/>
    <property type="match status" value="3"/>
</dbReference>
<dbReference type="PANTHER" id="PTHR47447">
    <property type="entry name" value="OS03G0856100 PROTEIN"/>
    <property type="match status" value="1"/>
</dbReference>
<dbReference type="Proteomes" id="UP001149813">
    <property type="component" value="Unassembled WGS sequence"/>
</dbReference>
<feature type="compositionally biased region" description="Basic and acidic residues" evidence="6">
    <location>
        <begin position="115"/>
        <end position="131"/>
    </location>
</feature>
<dbReference type="EMBL" id="JANBOJ010000084">
    <property type="protein sequence ID" value="KAJ1723039.1"/>
    <property type="molecule type" value="Genomic_DNA"/>
</dbReference>
<comment type="similarity">
    <text evidence="1">Belongs to the CCM1 family.</text>
</comment>
<dbReference type="NCBIfam" id="TIGR00756">
    <property type="entry name" value="PPR"/>
    <property type="match status" value="2"/>
</dbReference>
<keyword evidence="8" id="KW-1185">Reference proteome</keyword>
<evidence type="ECO:0000256" key="4">
    <source>
        <dbReference type="ARBA" id="ARBA00044511"/>
    </source>
</evidence>